<proteinExistence type="predicted"/>
<dbReference type="KEGG" id="abas:ACPOL_5521"/>
<reference evidence="1 2" key="1">
    <citation type="journal article" date="2018" name="Front. Microbiol.">
        <title>Hydrolytic Capabilities as a Key to Environmental Success: Chitinolytic and Cellulolytic Acidobacteria From Acidic Sub-arctic Soils and Boreal Peatlands.</title>
        <authorList>
            <person name="Belova S.E."/>
            <person name="Ravin N.V."/>
            <person name="Pankratov T.A."/>
            <person name="Rakitin A.L."/>
            <person name="Ivanova A.A."/>
            <person name="Beletsky A.V."/>
            <person name="Mardanov A.V."/>
            <person name="Sinninghe Damste J.S."/>
            <person name="Dedysh S.N."/>
        </authorList>
    </citation>
    <scope>NUCLEOTIDE SEQUENCE [LARGE SCALE GENOMIC DNA]</scope>
    <source>
        <strain evidence="1 2">SBC82</strain>
    </source>
</reference>
<gene>
    <name evidence="1" type="ORF">ACPOL_5521</name>
</gene>
<dbReference type="Proteomes" id="UP000253606">
    <property type="component" value="Chromosome"/>
</dbReference>
<dbReference type="AlphaFoldDB" id="A0A2Z5G708"/>
<name>A0A2Z5G708_9BACT</name>
<sequence>MQPLKRSGYQWHMGEDRSGFLPVSYVLGYPVLESIDPA</sequence>
<protein>
    <submittedName>
        <fullName evidence="1">Uncharacterized protein</fullName>
    </submittedName>
</protein>
<accession>A0A2Z5G708</accession>
<organism evidence="1 2">
    <name type="scientific">Acidisarcina polymorpha</name>
    <dbReference type="NCBI Taxonomy" id="2211140"/>
    <lineage>
        <taxon>Bacteria</taxon>
        <taxon>Pseudomonadati</taxon>
        <taxon>Acidobacteriota</taxon>
        <taxon>Terriglobia</taxon>
        <taxon>Terriglobales</taxon>
        <taxon>Acidobacteriaceae</taxon>
        <taxon>Acidisarcina</taxon>
    </lineage>
</organism>
<keyword evidence="2" id="KW-1185">Reference proteome</keyword>
<evidence type="ECO:0000313" key="2">
    <source>
        <dbReference type="Proteomes" id="UP000253606"/>
    </source>
</evidence>
<evidence type="ECO:0000313" key="1">
    <source>
        <dbReference type="EMBL" id="AXC14769.1"/>
    </source>
</evidence>
<dbReference type="EMBL" id="CP030840">
    <property type="protein sequence ID" value="AXC14769.1"/>
    <property type="molecule type" value="Genomic_DNA"/>
</dbReference>